<name>B6VMB3_PHOAA</name>
<dbReference type="InterPro" id="IPR027417">
    <property type="entry name" value="P-loop_NTPase"/>
</dbReference>
<dbReference type="GO" id="GO:0005524">
    <property type="term" value="F:ATP binding"/>
    <property type="evidence" value="ECO:0007669"/>
    <property type="project" value="UniProtKB-KW"/>
</dbReference>
<dbReference type="Pfam" id="PF00005">
    <property type="entry name" value="ABC_tran"/>
    <property type="match status" value="1"/>
</dbReference>
<evidence type="ECO:0000256" key="2">
    <source>
        <dbReference type="ARBA" id="ARBA00022448"/>
    </source>
</evidence>
<dbReference type="PANTHER" id="PTHR42788:SF18">
    <property type="entry name" value="TAURINE IMPORT ATP-BINDING PROTEIN TAUB"/>
    <property type="match status" value="1"/>
</dbReference>
<dbReference type="InterPro" id="IPR050166">
    <property type="entry name" value="ABC_transporter_ATP-bind"/>
</dbReference>
<evidence type="ECO:0000256" key="1">
    <source>
        <dbReference type="ARBA" id="ARBA00005417"/>
    </source>
</evidence>
<evidence type="ECO:0000256" key="4">
    <source>
        <dbReference type="ARBA" id="ARBA00022519"/>
    </source>
</evidence>
<dbReference type="EMBL" id="FM211053">
    <property type="protein sequence ID" value="CAR67293.1"/>
    <property type="molecule type" value="Genomic_DNA"/>
</dbReference>
<keyword evidence="8" id="KW-0378">Hydrolase</keyword>
<proteinExistence type="inferred from homology"/>
<keyword evidence="3" id="KW-1003">Cell membrane</keyword>
<reference evidence="8" key="2">
    <citation type="submission" date="2008-09" db="EMBL/GenBank/DDBJ databases">
        <authorList>
            <person name="Thomson N.R."/>
        </authorList>
    </citation>
    <scope>NUCLEOTIDE SEQUENCE</scope>
    <source>
        <strain evidence="8">ATCC 43949</strain>
    </source>
</reference>
<gene>
    <name evidence="8" type="primary">tauB</name>
    <name evidence="8" type="ORF">PA-RVA11-2348</name>
</gene>
<keyword evidence="8" id="KW-0067">ATP-binding</keyword>
<accession>B6VMB3</accession>
<sequence>MSDHEDDYIWQLSGGQRQRVGIARALAVGPQLLLLDEPVAALDAYTREQMQELLLTIWRDSKKQCLLITLDIEEAVFMANQLYLLESSPGRIVEHITLDFGQRFADGEHSRSIKSDPDFITCREYVLERVFRHKTVSI</sequence>
<dbReference type="PANTHER" id="PTHR42788">
    <property type="entry name" value="TAURINE IMPORT ATP-BINDING PROTEIN-RELATED"/>
    <property type="match status" value="1"/>
</dbReference>
<evidence type="ECO:0000256" key="6">
    <source>
        <dbReference type="ARBA" id="ARBA00023136"/>
    </source>
</evidence>
<keyword evidence="4" id="KW-0997">Cell inner membrane</keyword>
<reference evidence="8" key="1">
    <citation type="journal article" date="2008" name="Proc. Natl. Acad. Sci. U.S.A.">
        <title>Rapid virulence annotation (RVA): identification of virulence factors using a bacterial genome library and multiple invertebrate hosts.</title>
        <authorList>
            <person name="Waterfield N.R."/>
            <person name="Sanchez-Contreras M."/>
            <person name="Eleftherianos I."/>
            <person name="Dowling A."/>
            <person name="Wilkinson P."/>
            <person name="Parkhill J."/>
            <person name="Thomson N."/>
            <person name="Reynolds S.E."/>
            <person name="Bode H.B."/>
            <person name="Dorus S."/>
            <person name="Ffrench-Constant R.H."/>
        </authorList>
    </citation>
    <scope>NUCLEOTIDE SEQUENCE</scope>
    <source>
        <strain evidence="8">ATCC 43949</strain>
    </source>
</reference>
<dbReference type="SUPFAM" id="SSF52540">
    <property type="entry name" value="P-loop containing nucleoside triphosphate hydrolases"/>
    <property type="match status" value="1"/>
</dbReference>
<evidence type="ECO:0000313" key="8">
    <source>
        <dbReference type="EMBL" id="CAR67293.1"/>
    </source>
</evidence>
<keyword evidence="6" id="KW-0472">Membrane</keyword>
<dbReference type="AlphaFoldDB" id="B6VMB3"/>
<dbReference type="GO" id="GO:0016887">
    <property type="term" value="F:ATP hydrolysis activity"/>
    <property type="evidence" value="ECO:0007669"/>
    <property type="project" value="InterPro"/>
</dbReference>
<keyword evidence="8" id="KW-0547">Nucleotide-binding</keyword>
<evidence type="ECO:0000256" key="3">
    <source>
        <dbReference type="ARBA" id="ARBA00022475"/>
    </source>
</evidence>
<dbReference type="Gene3D" id="3.40.50.300">
    <property type="entry name" value="P-loop containing nucleotide triphosphate hydrolases"/>
    <property type="match status" value="1"/>
</dbReference>
<evidence type="ECO:0000259" key="7">
    <source>
        <dbReference type="Pfam" id="PF00005"/>
    </source>
</evidence>
<keyword evidence="2" id="KW-0813">Transport</keyword>
<feature type="domain" description="ABC transporter" evidence="7">
    <location>
        <begin position="7"/>
        <end position="40"/>
    </location>
</feature>
<dbReference type="InterPro" id="IPR003439">
    <property type="entry name" value="ABC_transporter-like_ATP-bd"/>
</dbReference>
<dbReference type="EC" id="3.6.3.36" evidence="8"/>
<evidence type="ECO:0000256" key="5">
    <source>
        <dbReference type="ARBA" id="ARBA00022967"/>
    </source>
</evidence>
<protein>
    <submittedName>
        <fullName evidence="8">Taurine import atp-binding protein taub (Ec 3.6.3.36)</fullName>
        <ecNumber evidence="8">3.6.3.36</ecNumber>
    </submittedName>
</protein>
<organism evidence="8">
    <name type="scientific">Photorhabdus asymbiotica subsp. asymbiotica (strain ATCC 43949 / 3105-77)</name>
    <name type="common">Xenorhabdus luminescens (strain 2)</name>
    <dbReference type="NCBI Taxonomy" id="553480"/>
    <lineage>
        <taxon>Bacteria</taxon>
        <taxon>Pseudomonadati</taxon>
        <taxon>Pseudomonadota</taxon>
        <taxon>Gammaproteobacteria</taxon>
        <taxon>Enterobacterales</taxon>
        <taxon>Morganellaceae</taxon>
        <taxon>Photorhabdus</taxon>
    </lineage>
</organism>
<comment type="similarity">
    <text evidence="1">Belongs to the ABC transporter superfamily.</text>
</comment>
<keyword evidence="5" id="KW-1278">Translocase</keyword>